<dbReference type="AlphaFoldDB" id="A0A846I3L5"/>
<dbReference type="EMBL" id="SGKC01000023">
    <property type="protein sequence ID" value="NEZ92719.1"/>
    <property type="molecule type" value="Genomic_DNA"/>
</dbReference>
<name>A0A846I3L5_CLOBO</name>
<proteinExistence type="predicted"/>
<evidence type="ECO:0000313" key="1">
    <source>
        <dbReference type="EMBL" id="NEZ92719.1"/>
    </source>
</evidence>
<evidence type="ECO:0000313" key="2">
    <source>
        <dbReference type="Proteomes" id="UP000473887"/>
    </source>
</evidence>
<reference evidence="1 2" key="1">
    <citation type="submission" date="2019-02" db="EMBL/GenBank/DDBJ databases">
        <title>Genome sequencing of Clostridium botulinum clinical isolates.</title>
        <authorList>
            <person name="Brunt J."/>
            <person name="Van Vliet A.H.M."/>
            <person name="Stringer S.C."/>
            <person name="Grant K.A."/>
            <person name="Carter A.C."/>
            <person name="Peck M.W."/>
        </authorList>
    </citation>
    <scope>NUCLEOTIDE SEQUENCE [LARGE SCALE GENOMIC DNA]</scope>
    <source>
        <strain evidence="1 2">H142660711</strain>
    </source>
</reference>
<sequence length="67" mass="7923">MIILETENSILKSIFLGDAQKVYSLTSYVEVKKFMRFSTHYCKDKLLLPNLHQKLLIYTLDLEKNNE</sequence>
<gene>
    <name evidence="1" type="ORF">EXM69_12380</name>
</gene>
<dbReference type="RefSeq" id="WP_003363133.1">
    <property type="nucleotide sequence ID" value="NZ_CP013707.1"/>
</dbReference>
<organism evidence="1 2">
    <name type="scientific">Clostridium botulinum</name>
    <dbReference type="NCBI Taxonomy" id="1491"/>
    <lineage>
        <taxon>Bacteria</taxon>
        <taxon>Bacillati</taxon>
        <taxon>Bacillota</taxon>
        <taxon>Clostridia</taxon>
        <taxon>Eubacteriales</taxon>
        <taxon>Clostridiaceae</taxon>
        <taxon>Clostridium</taxon>
    </lineage>
</organism>
<accession>A0A846I3L5</accession>
<protein>
    <submittedName>
        <fullName evidence="1">Uncharacterized protein</fullName>
    </submittedName>
</protein>
<dbReference type="Proteomes" id="UP000473887">
    <property type="component" value="Unassembled WGS sequence"/>
</dbReference>
<comment type="caution">
    <text evidence="1">The sequence shown here is derived from an EMBL/GenBank/DDBJ whole genome shotgun (WGS) entry which is preliminary data.</text>
</comment>